<evidence type="ECO:0000313" key="2">
    <source>
        <dbReference type="Proteomes" id="UP000006591"/>
    </source>
</evidence>
<reference evidence="1" key="1">
    <citation type="submission" date="2015-04" db="UniProtKB">
        <authorList>
            <consortium name="EnsemblPlants"/>
        </authorList>
    </citation>
    <scope>IDENTIFICATION</scope>
    <source>
        <strain evidence="1">SL10</strain>
    </source>
</reference>
<accession>A0A0E0I3M2</accession>
<dbReference type="Proteomes" id="UP000006591">
    <property type="component" value="Chromosome 7"/>
</dbReference>
<keyword evidence="2" id="KW-1185">Reference proteome</keyword>
<evidence type="ECO:0000313" key="1">
    <source>
        <dbReference type="EnsemblPlants" id="ONIVA07G20630.4"/>
    </source>
</evidence>
<organism evidence="1">
    <name type="scientific">Oryza nivara</name>
    <name type="common">Indian wild rice</name>
    <name type="synonym">Oryza sativa f. spontanea</name>
    <dbReference type="NCBI Taxonomy" id="4536"/>
    <lineage>
        <taxon>Eukaryota</taxon>
        <taxon>Viridiplantae</taxon>
        <taxon>Streptophyta</taxon>
        <taxon>Embryophyta</taxon>
        <taxon>Tracheophyta</taxon>
        <taxon>Spermatophyta</taxon>
        <taxon>Magnoliopsida</taxon>
        <taxon>Liliopsida</taxon>
        <taxon>Poales</taxon>
        <taxon>Poaceae</taxon>
        <taxon>BOP clade</taxon>
        <taxon>Oryzoideae</taxon>
        <taxon>Oryzeae</taxon>
        <taxon>Oryzinae</taxon>
        <taxon>Oryza</taxon>
    </lineage>
</organism>
<dbReference type="EnsemblPlants" id="ONIVA07G20630.4">
    <property type="protein sequence ID" value="ONIVA07G20630.4"/>
    <property type="gene ID" value="ONIVA07G20630"/>
</dbReference>
<proteinExistence type="predicted"/>
<sequence length="69" mass="8042">MERLILHHHYLSSFYVVSSYCGVWTSLGMQTICQCHCIITTHFICSVSFPSFFFCENALHVLWAFGVEY</sequence>
<dbReference type="Gramene" id="ONIVA07G20630.4">
    <property type="protein sequence ID" value="ONIVA07G20630.4"/>
    <property type="gene ID" value="ONIVA07G20630"/>
</dbReference>
<name>A0A0E0I3M2_ORYNI</name>
<protein>
    <submittedName>
        <fullName evidence="1">Uncharacterized protein</fullName>
    </submittedName>
</protein>
<dbReference type="AlphaFoldDB" id="A0A0E0I3M2"/>
<dbReference type="HOGENOM" id="CLU_2780236_0_0_1"/>
<reference evidence="1" key="2">
    <citation type="submission" date="2018-04" db="EMBL/GenBank/DDBJ databases">
        <title>OnivRS2 (Oryza nivara Reference Sequence Version 2).</title>
        <authorList>
            <person name="Zhang J."/>
            <person name="Kudrna D."/>
            <person name="Lee S."/>
            <person name="Talag J."/>
            <person name="Rajasekar S."/>
            <person name="Welchert J."/>
            <person name="Hsing Y.-I."/>
            <person name="Wing R.A."/>
        </authorList>
    </citation>
    <scope>NUCLEOTIDE SEQUENCE [LARGE SCALE GENOMIC DNA]</scope>
    <source>
        <strain evidence="1">SL10</strain>
    </source>
</reference>